<reference evidence="9" key="1">
    <citation type="journal article" date="2014" name="Int. J. Syst. Evol. Microbiol.">
        <title>Complete genome sequence of Corynebacterium casei LMG S-19264T (=DSM 44701T), isolated from a smear-ripened cheese.</title>
        <authorList>
            <consortium name="US DOE Joint Genome Institute (JGI-PGF)"/>
            <person name="Walter F."/>
            <person name="Albersmeier A."/>
            <person name="Kalinowski J."/>
            <person name="Ruckert C."/>
        </authorList>
    </citation>
    <scope>NUCLEOTIDE SEQUENCE</scope>
    <source>
        <strain evidence="9">CGMCC 1.15367</strain>
    </source>
</reference>
<dbReference type="Pfam" id="PF07568">
    <property type="entry name" value="HisKA_2"/>
    <property type="match status" value="1"/>
</dbReference>
<keyword evidence="5" id="KW-0157">Chromophore</keyword>
<dbReference type="Pfam" id="PF13426">
    <property type="entry name" value="PAS_9"/>
    <property type="match status" value="1"/>
</dbReference>
<evidence type="ECO:0000256" key="2">
    <source>
        <dbReference type="ARBA" id="ARBA00012438"/>
    </source>
</evidence>
<dbReference type="InterPro" id="IPR003594">
    <property type="entry name" value="HATPase_dom"/>
</dbReference>
<dbReference type="GO" id="GO:0004673">
    <property type="term" value="F:protein histidine kinase activity"/>
    <property type="evidence" value="ECO:0007669"/>
    <property type="project" value="UniProtKB-EC"/>
</dbReference>
<feature type="domain" description="PAC" evidence="8">
    <location>
        <begin position="96"/>
        <end position="150"/>
    </location>
</feature>
<evidence type="ECO:0000256" key="6">
    <source>
        <dbReference type="SAM" id="MobiDB-lite"/>
    </source>
</evidence>
<feature type="domain" description="PAS" evidence="7">
    <location>
        <begin position="46"/>
        <end position="95"/>
    </location>
</feature>
<dbReference type="PRINTS" id="PR00344">
    <property type="entry name" value="BCTRLSENSOR"/>
</dbReference>
<dbReference type="InterPro" id="IPR011495">
    <property type="entry name" value="Sig_transdc_His_kin_sub2_dim/P"/>
</dbReference>
<evidence type="ECO:0000256" key="1">
    <source>
        <dbReference type="ARBA" id="ARBA00000085"/>
    </source>
</evidence>
<dbReference type="NCBIfam" id="TIGR00229">
    <property type="entry name" value="sensory_box"/>
    <property type="match status" value="1"/>
</dbReference>
<proteinExistence type="predicted"/>
<dbReference type="PROSITE" id="PS50113">
    <property type="entry name" value="PAC"/>
    <property type="match status" value="1"/>
</dbReference>
<dbReference type="SMART" id="SM00387">
    <property type="entry name" value="HATPase_c"/>
    <property type="match status" value="1"/>
</dbReference>
<keyword evidence="3" id="KW-0285">Flavoprotein</keyword>
<dbReference type="SUPFAM" id="SSF55874">
    <property type="entry name" value="ATPase domain of HSP90 chaperone/DNA topoisomerase II/histidine kinase"/>
    <property type="match status" value="1"/>
</dbReference>
<comment type="caution">
    <text evidence="9">The sequence shown here is derived from an EMBL/GenBank/DDBJ whole genome shotgun (WGS) entry which is preliminary data.</text>
</comment>
<evidence type="ECO:0000259" key="7">
    <source>
        <dbReference type="PROSITE" id="PS50112"/>
    </source>
</evidence>
<protein>
    <recommendedName>
        <fullName evidence="2">histidine kinase</fullName>
        <ecNumber evidence="2">2.7.13.3</ecNumber>
    </recommendedName>
</protein>
<organism evidence="9 10">
    <name type="scientific">Aureimonas endophytica</name>
    <dbReference type="NCBI Taxonomy" id="2027858"/>
    <lineage>
        <taxon>Bacteria</taxon>
        <taxon>Pseudomonadati</taxon>
        <taxon>Pseudomonadota</taxon>
        <taxon>Alphaproteobacteria</taxon>
        <taxon>Hyphomicrobiales</taxon>
        <taxon>Aurantimonadaceae</taxon>
        <taxon>Aureimonas</taxon>
    </lineage>
</organism>
<feature type="region of interest" description="Disordered" evidence="6">
    <location>
        <begin position="373"/>
        <end position="397"/>
    </location>
</feature>
<comment type="catalytic activity">
    <reaction evidence="1">
        <text>ATP + protein L-histidine = ADP + protein N-phospho-L-histidine.</text>
        <dbReference type="EC" id="2.7.13.3"/>
    </reaction>
</comment>
<reference evidence="9" key="2">
    <citation type="submission" date="2020-09" db="EMBL/GenBank/DDBJ databases">
        <authorList>
            <person name="Sun Q."/>
            <person name="Zhou Y."/>
        </authorList>
    </citation>
    <scope>NUCLEOTIDE SEQUENCE</scope>
    <source>
        <strain evidence="9">CGMCC 1.15367</strain>
    </source>
</reference>
<dbReference type="AlphaFoldDB" id="A0A917EC65"/>
<dbReference type="InterPro" id="IPR001610">
    <property type="entry name" value="PAC"/>
</dbReference>
<dbReference type="PROSITE" id="PS50112">
    <property type="entry name" value="PAS"/>
    <property type="match status" value="1"/>
</dbReference>
<dbReference type="InterPro" id="IPR035965">
    <property type="entry name" value="PAS-like_dom_sf"/>
</dbReference>
<evidence type="ECO:0000256" key="4">
    <source>
        <dbReference type="ARBA" id="ARBA00022643"/>
    </source>
</evidence>
<evidence type="ECO:0000256" key="5">
    <source>
        <dbReference type="ARBA" id="ARBA00022991"/>
    </source>
</evidence>
<dbReference type="InterPro" id="IPR000014">
    <property type="entry name" value="PAS"/>
</dbReference>
<dbReference type="PANTHER" id="PTHR47429:SF2">
    <property type="entry name" value="PROTEIN TWIN LOV 1"/>
    <property type="match status" value="1"/>
</dbReference>
<name>A0A917EC65_9HYPH</name>
<dbReference type="CDD" id="cd00130">
    <property type="entry name" value="PAS"/>
    <property type="match status" value="1"/>
</dbReference>
<dbReference type="SMART" id="SM00086">
    <property type="entry name" value="PAC"/>
    <property type="match status" value="1"/>
</dbReference>
<evidence type="ECO:0000256" key="3">
    <source>
        <dbReference type="ARBA" id="ARBA00022630"/>
    </source>
</evidence>
<gene>
    <name evidence="9" type="ORF">GCM10011390_46080</name>
</gene>
<dbReference type="InterPro" id="IPR000700">
    <property type="entry name" value="PAS-assoc_C"/>
</dbReference>
<dbReference type="EC" id="2.7.13.3" evidence="2"/>
<dbReference type="Gene3D" id="3.30.450.20">
    <property type="entry name" value="PAS domain"/>
    <property type="match status" value="1"/>
</dbReference>
<evidence type="ECO:0000313" key="9">
    <source>
        <dbReference type="EMBL" id="GGE21531.1"/>
    </source>
</evidence>
<dbReference type="Proteomes" id="UP000644699">
    <property type="component" value="Unassembled WGS sequence"/>
</dbReference>
<dbReference type="SUPFAM" id="SSF55785">
    <property type="entry name" value="PYP-like sensor domain (PAS domain)"/>
    <property type="match status" value="1"/>
</dbReference>
<dbReference type="Gene3D" id="3.30.565.10">
    <property type="entry name" value="Histidine kinase-like ATPase, C-terminal domain"/>
    <property type="match status" value="1"/>
</dbReference>
<keyword evidence="10" id="KW-1185">Reference proteome</keyword>
<dbReference type="InterPro" id="IPR004358">
    <property type="entry name" value="Sig_transdc_His_kin-like_C"/>
</dbReference>
<sequence length="453" mass="47855">MLGRGMKSDIEDSEGAALGGMPDGISAAVLAKVPLALVLTNPHLPDNPIVYVNDAFGRITGYAPAAAIGRNCRFLQGPETDPGAPGRIREALVTQKDLSLDIVNYRADGTKFLNRLMITPLYDNENRLQCFLGVQRDMSEGPHDAMTARDGGPGSLSIDTLLGEIQHRVKNHLAMIIGMIRMQARMKTSEESFHALARRIESLQLLYQEMTEAGVAHTRSKRVPLGAYVSRIAATIGHLDGRRSVRINVDCDAVDIDVDRAARIGLLFSELLTNALKHAFAGRDEGLVEARLKMLSSGVIRLTVTDDGVGLRPGLNWPYASAAEPEAILPAPGGAPSRAGREEGAPRLPKAVANDASAEPNVARQIAEAITEGGDGGLHARGPRQPADTTPNAVTTDAGGTANAVSAASGGKGLGGRIVISLVRGLDARLDVNSDTVGTTVTVDIPRKDETGE</sequence>
<evidence type="ECO:0000259" key="8">
    <source>
        <dbReference type="PROSITE" id="PS50113"/>
    </source>
</evidence>
<keyword evidence="4" id="KW-0288">FMN</keyword>
<dbReference type="EMBL" id="BMIQ01000010">
    <property type="protein sequence ID" value="GGE21531.1"/>
    <property type="molecule type" value="Genomic_DNA"/>
</dbReference>
<evidence type="ECO:0000313" key="10">
    <source>
        <dbReference type="Proteomes" id="UP000644699"/>
    </source>
</evidence>
<dbReference type="PANTHER" id="PTHR47429">
    <property type="entry name" value="PROTEIN TWIN LOV 1"/>
    <property type="match status" value="1"/>
</dbReference>
<dbReference type="InterPro" id="IPR036890">
    <property type="entry name" value="HATPase_C_sf"/>
</dbReference>
<accession>A0A917EC65</accession>